<dbReference type="InterPro" id="IPR050469">
    <property type="entry name" value="Diguanylate_Cyclase"/>
</dbReference>
<feature type="transmembrane region" description="Helical" evidence="2">
    <location>
        <begin position="66"/>
        <end position="85"/>
    </location>
</feature>
<evidence type="ECO:0000259" key="3">
    <source>
        <dbReference type="PROSITE" id="PS50887"/>
    </source>
</evidence>
<organism evidence="4 5">
    <name type="scientific">Paenibacillus cellulosilyticus</name>
    <dbReference type="NCBI Taxonomy" id="375489"/>
    <lineage>
        <taxon>Bacteria</taxon>
        <taxon>Bacillati</taxon>
        <taxon>Bacillota</taxon>
        <taxon>Bacilli</taxon>
        <taxon>Bacillales</taxon>
        <taxon>Paenibacillaceae</taxon>
        <taxon>Paenibacillus</taxon>
    </lineage>
</organism>
<dbReference type="PANTHER" id="PTHR45138">
    <property type="entry name" value="REGULATORY COMPONENTS OF SENSORY TRANSDUCTION SYSTEM"/>
    <property type="match status" value="1"/>
</dbReference>
<sequence>MIGVWIEFANYLILLALFVLVFMRGSFTTLHRIYLLFHMFMLNWPLGQTVLYMADPPEYRMYIMKMMYVCLAVLGYGWFVFAVFLTGRSYVYSRFKLFVSAIPSILVAAAVMINPYHWFIKETGTRLTEADYGPFFWLLVAVLCGYMARAIQLMRGAIHHSGCVVQMRKQVQMALRGLILFLLFGVIDICVNVIFEFTGYVVPGLMSLGMTLSGLYFVIAIKRNRLFDLVQFAQQDVFNSMSSGIIVVNEQGNVADINRVMQPVMPFRVGDKFDIRVMLSTMRAVSEQSELFIEWHEANSPERLEMEVLVPSFTTAKRHVVIASAPIKANNDETAGRIITIQDVTDYRLLMEETRRQNETLQDQNQELLMMQDELSAANRKLERMAVIDSLTGCFNRRYLLSRLESELPSLAMIGKPVSVLLFDIDLFKNVNDTYGHLVGDMVLVQTADTIRGMLGPNDVLARYGGEEFTVYMPGADMKLAAEAAERIRSAVERSELFWNDEGMKWNGPAEREAAAGRETDHAHHQAGSTKKLSVTISMGVVADEAVQPENVIESAAYLRQLFASADEALYVAKHAGRNQVVCRHFRTNIEYQNDESINAST</sequence>
<feature type="domain" description="GGDEF" evidence="3">
    <location>
        <begin position="416"/>
        <end position="586"/>
    </location>
</feature>
<dbReference type="GO" id="GO:0052621">
    <property type="term" value="F:diguanylate cyclase activity"/>
    <property type="evidence" value="ECO:0007669"/>
    <property type="project" value="TreeGrafter"/>
</dbReference>
<dbReference type="PANTHER" id="PTHR45138:SF9">
    <property type="entry name" value="DIGUANYLATE CYCLASE DGCM-RELATED"/>
    <property type="match status" value="1"/>
</dbReference>
<dbReference type="Pfam" id="PF16927">
    <property type="entry name" value="HisKA_7TM"/>
    <property type="match status" value="1"/>
</dbReference>
<dbReference type="Gene3D" id="3.30.450.20">
    <property type="entry name" value="PAS domain"/>
    <property type="match status" value="1"/>
</dbReference>
<dbReference type="InterPro" id="IPR031621">
    <property type="entry name" value="HisKA_7TM"/>
</dbReference>
<feature type="transmembrane region" description="Helical" evidence="2">
    <location>
        <begin position="132"/>
        <end position="152"/>
    </location>
</feature>
<dbReference type="Gene3D" id="3.30.70.270">
    <property type="match status" value="1"/>
</dbReference>
<feature type="transmembrane region" description="Helical" evidence="2">
    <location>
        <begin position="97"/>
        <end position="120"/>
    </location>
</feature>
<protein>
    <submittedName>
        <fullName evidence="4">Diguanylate cyclase (GGDEF)-like protein</fullName>
    </submittedName>
</protein>
<evidence type="ECO:0000256" key="1">
    <source>
        <dbReference type="SAM" id="Coils"/>
    </source>
</evidence>
<keyword evidence="2" id="KW-0812">Transmembrane</keyword>
<dbReference type="CDD" id="cd01949">
    <property type="entry name" value="GGDEF"/>
    <property type="match status" value="1"/>
</dbReference>
<reference evidence="4 5" key="1">
    <citation type="submission" date="2018-05" db="EMBL/GenBank/DDBJ databases">
        <title>Genomic Encyclopedia of Type Strains, Phase III (KMG-III): the genomes of soil and plant-associated and newly described type strains.</title>
        <authorList>
            <person name="Whitman W."/>
        </authorList>
    </citation>
    <scope>NUCLEOTIDE SEQUENCE [LARGE SCALE GENOMIC DNA]</scope>
    <source>
        <strain evidence="4 5">CECT 5696</strain>
    </source>
</reference>
<dbReference type="AlphaFoldDB" id="A0A2V2YL20"/>
<dbReference type="EMBL" id="QGTQ01000033">
    <property type="protein sequence ID" value="PWV94239.1"/>
    <property type="molecule type" value="Genomic_DNA"/>
</dbReference>
<feature type="transmembrane region" description="Helical" evidence="2">
    <location>
        <begin position="35"/>
        <end position="54"/>
    </location>
</feature>
<keyword evidence="2" id="KW-0472">Membrane</keyword>
<accession>A0A2V2YL20</accession>
<evidence type="ECO:0000256" key="2">
    <source>
        <dbReference type="SAM" id="Phobius"/>
    </source>
</evidence>
<feature type="coiled-coil region" evidence="1">
    <location>
        <begin position="344"/>
        <end position="381"/>
    </location>
</feature>
<dbReference type="RefSeq" id="WP_110046919.1">
    <property type="nucleotide sequence ID" value="NZ_CP054612.1"/>
</dbReference>
<dbReference type="OrthoDB" id="9759607at2"/>
<feature type="transmembrane region" description="Helical" evidence="2">
    <location>
        <begin position="6"/>
        <end position="23"/>
    </location>
</feature>
<keyword evidence="1" id="KW-0175">Coiled coil</keyword>
<dbReference type="Pfam" id="PF00990">
    <property type="entry name" value="GGDEF"/>
    <property type="match status" value="1"/>
</dbReference>
<feature type="transmembrane region" description="Helical" evidence="2">
    <location>
        <begin position="173"/>
        <end position="195"/>
    </location>
</feature>
<name>A0A2V2YL20_9BACL</name>
<dbReference type="InterPro" id="IPR043128">
    <property type="entry name" value="Rev_trsase/Diguanyl_cyclase"/>
</dbReference>
<proteinExistence type="predicted"/>
<dbReference type="GO" id="GO:0043709">
    <property type="term" value="P:cell adhesion involved in single-species biofilm formation"/>
    <property type="evidence" value="ECO:0007669"/>
    <property type="project" value="TreeGrafter"/>
</dbReference>
<evidence type="ECO:0000313" key="5">
    <source>
        <dbReference type="Proteomes" id="UP000246635"/>
    </source>
</evidence>
<gene>
    <name evidence="4" type="ORF">DFQ01_13326</name>
</gene>
<comment type="caution">
    <text evidence="4">The sequence shown here is derived from an EMBL/GenBank/DDBJ whole genome shotgun (WGS) entry which is preliminary data.</text>
</comment>
<keyword evidence="2" id="KW-1133">Transmembrane helix</keyword>
<dbReference type="InterPro" id="IPR029787">
    <property type="entry name" value="Nucleotide_cyclase"/>
</dbReference>
<dbReference type="NCBIfam" id="TIGR00254">
    <property type="entry name" value="GGDEF"/>
    <property type="match status" value="1"/>
</dbReference>
<dbReference type="InterPro" id="IPR000160">
    <property type="entry name" value="GGDEF_dom"/>
</dbReference>
<dbReference type="SUPFAM" id="SSF55073">
    <property type="entry name" value="Nucleotide cyclase"/>
    <property type="match status" value="1"/>
</dbReference>
<feature type="transmembrane region" description="Helical" evidence="2">
    <location>
        <begin position="201"/>
        <end position="221"/>
    </location>
</feature>
<dbReference type="GO" id="GO:0005886">
    <property type="term" value="C:plasma membrane"/>
    <property type="evidence" value="ECO:0007669"/>
    <property type="project" value="TreeGrafter"/>
</dbReference>
<keyword evidence="5" id="KW-1185">Reference proteome</keyword>
<dbReference type="PROSITE" id="PS50887">
    <property type="entry name" value="GGDEF"/>
    <property type="match status" value="1"/>
</dbReference>
<dbReference type="SMART" id="SM00267">
    <property type="entry name" value="GGDEF"/>
    <property type="match status" value="1"/>
</dbReference>
<dbReference type="Proteomes" id="UP000246635">
    <property type="component" value="Unassembled WGS sequence"/>
</dbReference>
<dbReference type="GO" id="GO:1902201">
    <property type="term" value="P:negative regulation of bacterial-type flagellum-dependent cell motility"/>
    <property type="evidence" value="ECO:0007669"/>
    <property type="project" value="TreeGrafter"/>
</dbReference>
<evidence type="ECO:0000313" key="4">
    <source>
        <dbReference type="EMBL" id="PWV94239.1"/>
    </source>
</evidence>